<dbReference type="GO" id="GO:0004657">
    <property type="term" value="F:proline dehydrogenase activity"/>
    <property type="evidence" value="ECO:0007669"/>
    <property type="project" value="UniProtKB-EC"/>
</dbReference>
<dbReference type="InterPro" id="IPR015659">
    <property type="entry name" value="Proline_oxidase"/>
</dbReference>
<evidence type="ECO:0000259" key="6">
    <source>
        <dbReference type="Pfam" id="PF01619"/>
    </source>
</evidence>
<evidence type="ECO:0000313" key="7">
    <source>
        <dbReference type="EMBL" id="QQP36601.1"/>
    </source>
</evidence>
<dbReference type="PANTHER" id="PTHR13914">
    <property type="entry name" value="PROLINE OXIDASE"/>
    <property type="match status" value="1"/>
</dbReference>
<dbReference type="GO" id="GO:0010133">
    <property type="term" value="P:L-proline catabolic process to L-glutamate"/>
    <property type="evidence" value="ECO:0007669"/>
    <property type="project" value="TreeGrafter"/>
</dbReference>
<feature type="domain" description="Proline dehydrogenase" evidence="6">
    <location>
        <begin position="1"/>
        <end position="168"/>
    </location>
</feature>
<proteinExistence type="inferred from homology"/>
<gene>
    <name evidence="7" type="ORF">FKW44_021750</name>
</gene>
<name>A0A7T8GS87_CALRO</name>
<organism evidence="7 8">
    <name type="scientific">Caligus rogercresseyi</name>
    <name type="common">Sea louse</name>
    <dbReference type="NCBI Taxonomy" id="217165"/>
    <lineage>
        <taxon>Eukaryota</taxon>
        <taxon>Metazoa</taxon>
        <taxon>Ecdysozoa</taxon>
        <taxon>Arthropoda</taxon>
        <taxon>Crustacea</taxon>
        <taxon>Multicrustacea</taxon>
        <taxon>Hexanauplia</taxon>
        <taxon>Copepoda</taxon>
        <taxon>Siphonostomatoida</taxon>
        <taxon>Caligidae</taxon>
        <taxon>Caligus</taxon>
    </lineage>
</organism>
<keyword evidence="5" id="KW-0285">Flavoprotein</keyword>
<reference evidence="8" key="1">
    <citation type="submission" date="2021-01" db="EMBL/GenBank/DDBJ databases">
        <title>Caligus Genome Assembly.</title>
        <authorList>
            <person name="Gallardo-Escarate C."/>
        </authorList>
    </citation>
    <scope>NUCLEOTIDE SEQUENCE [LARGE SCALE GENOMIC DNA]</scope>
</reference>
<dbReference type="AlphaFoldDB" id="A0A7T8GS87"/>
<comment type="pathway">
    <text evidence="1">Amino-acid degradation; L-proline degradation into L-glutamate; L-glutamate from L-proline: step 1/2.</text>
</comment>
<protein>
    <recommendedName>
        <fullName evidence="5">Proline dehydrogenase</fullName>
        <ecNumber evidence="5">1.5.5.2</ecNumber>
    </recommendedName>
</protein>
<keyword evidence="8" id="KW-1185">Reference proteome</keyword>
<dbReference type="OrthoDB" id="5464at2759"/>
<comment type="similarity">
    <text evidence="2 5">Belongs to the proline oxidase family.</text>
</comment>
<evidence type="ECO:0000256" key="4">
    <source>
        <dbReference type="ARBA" id="ARBA00023062"/>
    </source>
</evidence>
<sequence length="169" mass="19604">MVDAEQTYFQPAISRITMEMMRKFNTEKAIIFNTYQCYLKIAYHSLFLDMEQASRQKFYFGAKLVRGAYMEQERARAAEVGYDDPINPSYEATSAMYHQCLEECMARMAVNKQNSTTDFSRIGIMVASHNADTVRFAINKMKELEINPEDRLICFGQLYGMCDQLSFPL</sequence>
<dbReference type="GO" id="GO:0071949">
    <property type="term" value="F:FAD binding"/>
    <property type="evidence" value="ECO:0007669"/>
    <property type="project" value="TreeGrafter"/>
</dbReference>
<dbReference type="Gene3D" id="3.20.20.220">
    <property type="match status" value="1"/>
</dbReference>
<dbReference type="InterPro" id="IPR029041">
    <property type="entry name" value="FAD-linked_oxidoreductase-like"/>
</dbReference>
<keyword evidence="4 5" id="KW-0642">Proline metabolism</keyword>
<keyword evidence="3 5" id="KW-0560">Oxidoreductase</keyword>
<comment type="cofactor">
    <cofactor evidence="5">
        <name>FAD</name>
        <dbReference type="ChEBI" id="CHEBI:57692"/>
    </cofactor>
</comment>
<dbReference type="SUPFAM" id="SSF51730">
    <property type="entry name" value="FAD-linked oxidoreductase"/>
    <property type="match status" value="1"/>
</dbReference>
<feature type="non-terminal residue" evidence="7">
    <location>
        <position position="169"/>
    </location>
</feature>
<dbReference type="InterPro" id="IPR002872">
    <property type="entry name" value="Proline_DH_dom"/>
</dbReference>
<evidence type="ECO:0000256" key="2">
    <source>
        <dbReference type="ARBA" id="ARBA00005869"/>
    </source>
</evidence>
<keyword evidence="5" id="KW-0274">FAD</keyword>
<dbReference type="PANTHER" id="PTHR13914:SF0">
    <property type="entry name" value="PROLINE DEHYDROGENASE 1, MITOCHONDRIAL"/>
    <property type="match status" value="1"/>
</dbReference>
<accession>A0A7T8GS87</accession>
<comment type="function">
    <text evidence="5">Converts proline to delta-1-pyrroline-5-carboxylate.</text>
</comment>
<dbReference type="EC" id="1.5.5.2" evidence="5"/>
<dbReference type="GO" id="GO:0005739">
    <property type="term" value="C:mitochondrion"/>
    <property type="evidence" value="ECO:0007669"/>
    <property type="project" value="TreeGrafter"/>
</dbReference>
<comment type="catalytic activity">
    <reaction evidence="5">
        <text>L-proline + a quinone = (S)-1-pyrroline-5-carboxylate + a quinol + H(+)</text>
        <dbReference type="Rhea" id="RHEA:23784"/>
        <dbReference type="ChEBI" id="CHEBI:15378"/>
        <dbReference type="ChEBI" id="CHEBI:17388"/>
        <dbReference type="ChEBI" id="CHEBI:24646"/>
        <dbReference type="ChEBI" id="CHEBI:60039"/>
        <dbReference type="ChEBI" id="CHEBI:132124"/>
        <dbReference type="EC" id="1.5.5.2"/>
    </reaction>
</comment>
<evidence type="ECO:0000313" key="8">
    <source>
        <dbReference type="Proteomes" id="UP000595437"/>
    </source>
</evidence>
<evidence type="ECO:0000256" key="5">
    <source>
        <dbReference type="RuleBase" id="RU364054"/>
    </source>
</evidence>
<evidence type="ECO:0000256" key="1">
    <source>
        <dbReference type="ARBA" id="ARBA00004739"/>
    </source>
</evidence>
<dbReference type="Pfam" id="PF01619">
    <property type="entry name" value="Pro_dh"/>
    <property type="match status" value="1"/>
</dbReference>
<evidence type="ECO:0000256" key="3">
    <source>
        <dbReference type="ARBA" id="ARBA00023002"/>
    </source>
</evidence>
<dbReference type="Proteomes" id="UP000595437">
    <property type="component" value="Chromosome 16"/>
</dbReference>
<dbReference type="EMBL" id="CP045905">
    <property type="protein sequence ID" value="QQP36601.1"/>
    <property type="molecule type" value="Genomic_DNA"/>
</dbReference>